<evidence type="ECO:0000256" key="1">
    <source>
        <dbReference type="SAM" id="SignalP"/>
    </source>
</evidence>
<gene>
    <name evidence="2" type="ORF">ELE36_19605</name>
</gene>
<dbReference type="AlphaFoldDB" id="A0A411HQQ2"/>
<evidence type="ECO:0000313" key="2">
    <source>
        <dbReference type="EMBL" id="QBB72787.1"/>
    </source>
</evidence>
<name>A0A411HQQ2_9GAMM</name>
<feature type="chain" id="PRO_5019048018" evidence="1">
    <location>
        <begin position="21"/>
        <end position="298"/>
    </location>
</feature>
<proteinExistence type="predicted"/>
<evidence type="ECO:0000313" key="3">
    <source>
        <dbReference type="Proteomes" id="UP000291562"/>
    </source>
</evidence>
<dbReference type="KEGG" id="xbc:ELE36_19605"/>
<dbReference type="OrthoDB" id="107334at2"/>
<accession>A0A411HQQ2</accession>
<protein>
    <submittedName>
        <fullName evidence="2">Glyoxalase</fullName>
    </submittedName>
</protein>
<dbReference type="InterPro" id="IPR029068">
    <property type="entry name" value="Glyas_Bleomycin-R_OHBP_Dase"/>
</dbReference>
<reference evidence="2 3" key="1">
    <citation type="submission" date="2019-01" db="EMBL/GenBank/DDBJ databases">
        <title>Pseudolysobacter antarctica gen. nov., sp. nov., isolated from Fildes Peninsula, Antarctica.</title>
        <authorList>
            <person name="Wei Z."/>
            <person name="Peng F."/>
        </authorList>
    </citation>
    <scope>NUCLEOTIDE SEQUENCE [LARGE SCALE GENOMIC DNA]</scope>
    <source>
        <strain evidence="2 3">AQ6-296</strain>
    </source>
</reference>
<organism evidence="2 3">
    <name type="scientific">Pseudolysobacter antarcticus</name>
    <dbReference type="NCBI Taxonomy" id="2511995"/>
    <lineage>
        <taxon>Bacteria</taxon>
        <taxon>Pseudomonadati</taxon>
        <taxon>Pseudomonadota</taxon>
        <taxon>Gammaproteobacteria</taxon>
        <taxon>Lysobacterales</taxon>
        <taxon>Rhodanobacteraceae</taxon>
        <taxon>Pseudolysobacter</taxon>
    </lineage>
</organism>
<dbReference type="SUPFAM" id="SSF54593">
    <property type="entry name" value="Glyoxalase/Bleomycin resistance protein/Dihydroxybiphenyl dioxygenase"/>
    <property type="match status" value="2"/>
</dbReference>
<keyword evidence="1" id="KW-0732">Signal</keyword>
<dbReference type="Proteomes" id="UP000291562">
    <property type="component" value="Chromosome"/>
</dbReference>
<keyword evidence="3" id="KW-1185">Reference proteome</keyword>
<dbReference type="EMBL" id="CP035704">
    <property type="protein sequence ID" value="QBB72787.1"/>
    <property type="molecule type" value="Genomic_DNA"/>
</dbReference>
<feature type="signal peptide" evidence="1">
    <location>
        <begin position="1"/>
        <end position="20"/>
    </location>
</feature>
<sequence>MTFTLAFAALQFFVLVSAFAKDTPRASAGVAVGAQYDTTHVYVAAADLDKFVASFVATFGGKPSPRITANVLPVPSSTLAQYVWTPIGTLSTFGFTTPVPYPFGQERNGYLVSDMDKALRAAREAGADIIVDKFRDPIGLDAVIQWPGGVKMLLYWHDKAPMYDALESIPDNRVYVSPDSADVFAHDFVRFSHGKIVADDKQADAGEIGRRGEKYRRIRIESAFGKMQVMVSDGHLPYPFGHDTTGYHVKNLADTLRKAQAAGAKILSPRFDGDDRSSAIIEFPGGYIAEVHALKAAH</sequence>